<evidence type="ECO:0000313" key="3">
    <source>
        <dbReference type="Proteomes" id="UP001595715"/>
    </source>
</evidence>
<comment type="caution">
    <text evidence="2">The sequence shown here is derived from an EMBL/GenBank/DDBJ whole genome shotgun (WGS) entry which is preliminary data.</text>
</comment>
<keyword evidence="1" id="KW-0812">Transmembrane</keyword>
<proteinExistence type="predicted"/>
<organism evidence="2 3">
    <name type="scientific">Paenibacillus xanthanilyticus</name>
    <dbReference type="NCBI Taxonomy" id="1783531"/>
    <lineage>
        <taxon>Bacteria</taxon>
        <taxon>Bacillati</taxon>
        <taxon>Bacillota</taxon>
        <taxon>Bacilli</taxon>
        <taxon>Bacillales</taxon>
        <taxon>Paenibacillaceae</taxon>
        <taxon>Paenibacillus</taxon>
    </lineage>
</organism>
<keyword evidence="1" id="KW-1133">Transmembrane helix</keyword>
<dbReference type="EMBL" id="JBHSAM010000028">
    <property type="protein sequence ID" value="MFC4101971.1"/>
    <property type="molecule type" value="Genomic_DNA"/>
</dbReference>
<sequence>MGKQQTDHDESLKGSFYFVLAIGLFILLLWIAIFVLYISQS</sequence>
<dbReference type="Proteomes" id="UP001595715">
    <property type="component" value="Unassembled WGS sequence"/>
</dbReference>
<dbReference type="RefSeq" id="WP_377720559.1">
    <property type="nucleotide sequence ID" value="NZ_JBHSAM010000028.1"/>
</dbReference>
<reference evidence="3" key="1">
    <citation type="journal article" date="2019" name="Int. J. Syst. Evol. Microbiol.">
        <title>The Global Catalogue of Microorganisms (GCM) 10K type strain sequencing project: providing services to taxonomists for standard genome sequencing and annotation.</title>
        <authorList>
            <consortium name="The Broad Institute Genomics Platform"/>
            <consortium name="The Broad Institute Genome Sequencing Center for Infectious Disease"/>
            <person name="Wu L."/>
            <person name="Ma J."/>
        </authorList>
    </citation>
    <scope>NUCLEOTIDE SEQUENCE [LARGE SCALE GENOMIC DNA]</scope>
    <source>
        <strain evidence="3">IBRC-M 10987</strain>
    </source>
</reference>
<evidence type="ECO:0000313" key="2">
    <source>
        <dbReference type="EMBL" id="MFC4101971.1"/>
    </source>
</evidence>
<protein>
    <submittedName>
        <fullName evidence="2">Cytochrome c oxidase subunit 2A</fullName>
    </submittedName>
</protein>
<gene>
    <name evidence="2" type="ORF">ACFOZ8_20170</name>
</gene>
<keyword evidence="1" id="KW-0472">Membrane</keyword>
<name>A0ABV8K7K5_9BACL</name>
<keyword evidence="3" id="KW-1185">Reference proteome</keyword>
<feature type="transmembrane region" description="Helical" evidence="1">
    <location>
        <begin position="16"/>
        <end position="38"/>
    </location>
</feature>
<evidence type="ECO:0000256" key="1">
    <source>
        <dbReference type="SAM" id="Phobius"/>
    </source>
</evidence>
<accession>A0ABV8K7K5</accession>